<dbReference type="InterPro" id="IPR027417">
    <property type="entry name" value="P-loop_NTPase"/>
</dbReference>
<evidence type="ECO:0000259" key="1">
    <source>
        <dbReference type="Pfam" id="PF08751"/>
    </source>
</evidence>
<dbReference type="Pfam" id="PF13604">
    <property type="entry name" value="AAA_30"/>
    <property type="match status" value="1"/>
</dbReference>
<reference evidence="2 3" key="1">
    <citation type="submission" date="2020-08" db="EMBL/GenBank/DDBJ databases">
        <title>Genomic Encyclopedia of Type Strains, Phase IV (KMG-V): Genome sequencing to study the core and pangenomes of soil and plant-associated prokaryotes.</title>
        <authorList>
            <person name="Whitman W."/>
        </authorList>
    </citation>
    <scope>NUCLEOTIDE SEQUENCE [LARGE SCALE GENOMIC DNA]</scope>
    <source>
        <strain evidence="2 3">X5P2</strain>
    </source>
</reference>
<dbReference type="Gene3D" id="3.40.50.300">
    <property type="entry name" value="P-loop containing nucleotide triphosphate hydrolases"/>
    <property type="match status" value="2"/>
</dbReference>
<comment type="caution">
    <text evidence="2">The sequence shown here is derived from an EMBL/GenBank/DDBJ whole genome shotgun (WGS) entry which is preliminary data.</text>
</comment>
<dbReference type="CDD" id="cd18809">
    <property type="entry name" value="SF1_C_RecD"/>
    <property type="match status" value="1"/>
</dbReference>
<dbReference type="NCBIfam" id="TIGR02686">
    <property type="entry name" value="relax_trwC"/>
    <property type="match status" value="1"/>
</dbReference>
<dbReference type="SUPFAM" id="SSF55464">
    <property type="entry name" value="Origin of replication-binding domain, RBD-like"/>
    <property type="match status" value="1"/>
</dbReference>
<accession>A0A9X0U304</accession>
<protein>
    <submittedName>
        <fullName evidence="2">Conjugative relaxase-like TrwC/TraI family protein</fullName>
    </submittedName>
</protein>
<dbReference type="Pfam" id="PF08751">
    <property type="entry name" value="TrwC"/>
    <property type="match status" value="1"/>
</dbReference>
<organism evidence="2 3">
    <name type="scientific">Tunturiibacter gelidiferens</name>
    <dbReference type="NCBI Taxonomy" id="3069689"/>
    <lineage>
        <taxon>Bacteria</taxon>
        <taxon>Pseudomonadati</taxon>
        <taxon>Acidobacteriota</taxon>
        <taxon>Terriglobia</taxon>
        <taxon>Terriglobales</taxon>
        <taxon>Acidobacteriaceae</taxon>
        <taxon>Tunturiibacter</taxon>
    </lineage>
</organism>
<dbReference type="SUPFAM" id="SSF52540">
    <property type="entry name" value="P-loop containing nucleoside triphosphate hydrolases"/>
    <property type="match status" value="2"/>
</dbReference>
<feature type="domain" description="TrwC relaxase" evidence="1">
    <location>
        <begin position="10"/>
        <end position="299"/>
    </location>
</feature>
<proteinExistence type="predicted"/>
<evidence type="ECO:0000313" key="2">
    <source>
        <dbReference type="EMBL" id="MBB5327803.1"/>
    </source>
</evidence>
<dbReference type="NCBIfam" id="NF041492">
    <property type="entry name" value="MobF"/>
    <property type="match status" value="1"/>
</dbReference>
<dbReference type="RefSeq" id="WP_183974838.1">
    <property type="nucleotide sequence ID" value="NZ_JACHEB010000003.1"/>
</dbReference>
<dbReference type="InterPro" id="IPR014059">
    <property type="entry name" value="TraI/TrwC_relax"/>
</dbReference>
<dbReference type="EMBL" id="JACHEB010000003">
    <property type="protein sequence ID" value="MBB5327803.1"/>
    <property type="molecule type" value="Genomic_DNA"/>
</dbReference>
<dbReference type="Proteomes" id="UP000535182">
    <property type="component" value="Unassembled WGS sequence"/>
</dbReference>
<gene>
    <name evidence="2" type="ORF">HDF14_001409</name>
</gene>
<evidence type="ECO:0000313" key="3">
    <source>
        <dbReference type="Proteomes" id="UP000535182"/>
    </source>
</evidence>
<sequence>MLTISKPLSASQAQTYHAKEFTSAEQNYWKQDDRTLGEWHGKLAEKFDLAGAVSEEHFARLADGQHPHTAEQLVRHRVVQEYEGADGKTVAPVEHRAGWDATFSAPKSVSLTALVGGDDRVRDAHREAVNVALSELERYTQARIGGNHAAETTGEFIAAKFEHDTARPVDGYAAPQLHTHAVIFNVAVRDNGQTRALQERGLFESQQFATAVYQSELTYRLRNLGYEIEPGRSGAPEIKGYSQEYLDASSPRSRQIREHLERAGYQGPEAAQIAAHSTRDSKEIDSPAEVLAAHRQIAAVFGNQADKVVMDARRRSQEYAPEHDRESSQQVARQAVTYARDRSFEREAVTDERELYRDALRRGMSETTYSEVRANFESRVAAGELQLVPGQKHDSGRQFTTAETLRAEKEILRRMQQGQGRAEQIMPIQAAVAHTEKQRHLNTGQRSAAEEILTSRDVVQGLEGRAGVGKTTLLKSVREAAEKRGYVVEGFAPTSRAANQLRAAGISADTLQGFLVRPGQPNSARHLYMVDESSLASTKQVRAFLAKLESSDRVLLIGDTRQHQGVEAGKPFEQLVNAGMKTTQLDQIVRQRAAPELLKSVEHLSRGEVAEGVALLEQQGRVTEIADAQQRIAAIARSYAANPDNTIVVSPDNASRRQINQAVRSELQALGTVAAEDHAMRVLAPRSDMTGADRTWAARYAVNDVLYYPRGSQDIGIEKQSYTKVIATQPKDNLLTVQKEDGKAVTYNPARLYGVTAYRELEREFAVGDRLSFTAPSKELGVANRDLGTVQRIDKDGQLSVKMDNGKAVSFDANQMRHFDHGYAVTSHSSQGLTAERVMVNLDSHVHADLINKRFAYVAVSRGSHDAHIYTDNAESLVEKLSHDVVKSSALQTGQQFATDQSASLQL</sequence>
<keyword evidence="3" id="KW-1185">Reference proteome</keyword>
<dbReference type="AlphaFoldDB" id="A0A9X0U304"/>
<name>A0A9X0U304_9BACT</name>
<dbReference type="InterPro" id="IPR014862">
    <property type="entry name" value="TrwC"/>
</dbReference>